<evidence type="ECO:0008006" key="3">
    <source>
        <dbReference type="Google" id="ProtNLM"/>
    </source>
</evidence>
<protein>
    <recommendedName>
        <fullName evidence="3">Tetratricopeptide repeat protein</fullName>
    </recommendedName>
</protein>
<proteinExistence type="predicted"/>
<reference evidence="1 2" key="1">
    <citation type="submission" date="2015-03" db="EMBL/GenBank/DDBJ databases">
        <title>Genome assembly of Sandaracinus amylolyticus DSM 53668.</title>
        <authorList>
            <person name="Sharma G."/>
            <person name="Subramanian S."/>
        </authorList>
    </citation>
    <scope>NUCLEOTIDE SEQUENCE [LARGE SCALE GENOMIC DNA]</scope>
    <source>
        <strain evidence="1 2">DSM 53668</strain>
    </source>
</reference>
<sequence>MSSKPNALEAAMQRALAERSADAAWSHLEPFRASLTRDPEVASAWSVLLQASPSRPGAVEDLTAILEHFGAGDPALAAAAITALVRVDERRPLDEPAIGEGAASVAAKHAERLLATLPPEAAADADRGGALTIAYANALRRLGPARDADAAAAFERAIARHGARGEWLVDLGLCHKWAGRFRAALLAFRKAREKLGDRRPVLFHLAGAAIGAGEGEEAAAALRALGHAAEAAPERLPFVPDLAPAQLRVPTRGPGHGLAAFVPDAAASFERVWVQPLSPLHGVVRSPTFREAIADWGDVVLWDAAPTGTIPHEGRAVPVFPMLAVLKPGDERRFRFLALEQTEEQVRALGEQLPEGVVLYVHGQRVEQVCARCAAGEVLTKHEHEAPTEHRAVFGKLLIPGDRPLPEVRDALEKALRAAPGVLMAIPALYEALGLTQLAGKNHKSWGVIERGTLLSARAGG</sequence>
<dbReference type="STRING" id="927083.DB32_003984"/>
<dbReference type="OrthoDB" id="649979at2"/>
<dbReference type="InterPro" id="IPR011990">
    <property type="entry name" value="TPR-like_helical_dom_sf"/>
</dbReference>
<gene>
    <name evidence="1" type="ORF">DB32_003984</name>
</gene>
<dbReference type="SUPFAM" id="SSF48452">
    <property type="entry name" value="TPR-like"/>
    <property type="match status" value="1"/>
</dbReference>
<name>A0A0F6YIL6_9BACT</name>
<dbReference type="AlphaFoldDB" id="A0A0F6YIL6"/>
<dbReference type="Proteomes" id="UP000034883">
    <property type="component" value="Chromosome"/>
</dbReference>
<evidence type="ECO:0000313" key="1">
    <source>
        <dbReference type="EMBL" id="AKF06835.1"/>
    </source>
</evidence>
<organism evidence="1 2">
    <name type="scientific">Sandaracinus amylolyticus</name>
    <dbReference type="NCBI Taxonomy" id="927083"/>
    <lineage>
        <taxon>Bacteria</taxon>
        <taxon>Pseudomonadati</taxon>
        <taxon>Myxococcota</taxon>
        <taxon>Polyangia</taxon>
        <taxon>Polyangiales</taxon>
        <taxon>Sandaracinaceae</taxon>
        <taxon>Sandaracinus</taxon>
    </lineage>
</organism>
<evidence type="ECO:0000313" key="2">
    <source>
        <dbReference type="Proteomes" id="UP000034883"/>
    </source>
</evidence>
<dbReference type="RefSeq" id="WP_157069188.1">
    <property type="nucleotide sequence ID" value="NZ_CP011125.1"/>
</dbReference>
<accession>A0A0F6YIL6</accession>
<dbReference type="EMBL" id="CP011125">
    <property type="protein sequence ID" value="AKF06835.1"/>
    <property type="molecule type" value="Genomic_DNA"/>
</dbReference>
<dbReference type="Gene3D" id="1.25.40.10">
    <property type="entry name" value="Tetratricopeptide repeat domain"/>
    <property type="match status" value="1"/>
</dbReference>
<keyword evidence="2" id="KW-1185">Reference proteome</keyword>
<dbReference type="KEGG" id="samy:DB32_003984"/>